<dbReference type="AlphaFoldDB" id="A0A8J3HYL6"/>
<dbReference type="Proteomes" id="UP000612362">
    <property type="component" value="Unassembled WGS sequence"/>
</dbReference>
<dbReference type="Pfam" id="PF05437">
    <property type="entry name" value="AzlD"/>
    <property type="match status" value="1"/>
</dbReference>
<gene>
    <name evidence="2" type="ORF">KSX_47700</name>
</gene>
<keyword evidence="3" id="KW-1185">Reference proteome</keyword>
<accession>A0A8J3HYL6</accession>
<keyword evidence="1" id="KW-0812">Transmembrane</keyword>
<keyword evidence="1" id="KW-0472">Membrane</keyword>
<protein>
    <submittedName>
        <fullName evidence="2">Membrane protein</fullName>
    </submittedName>
</protein>
<sequence>MEISLISFLTILGMGVATYLTRIGGIWLMTYIRLSGRLKGWMNALPGAILVALIAPSVFTTNIADMGAALVTLFIAVKTRNVLLAMLVGWISVLGFRWLQGNF</sequence>
<dbReference type="EMBL" id="BNJF01000002">
    <property type="protein sequence ID" value="GHO46607.1"/>
    <property type="molecule type" value="Genomic_DNA"/>
</dbReference>
<dbReference type="InterPro" id="IPR008407">
    <property type="entry name" value="Brnchd-chn_aa_trnsp_AzlD"/>
</dbReference>
<feature type="transmembrane region" description="Helical" evidence="1">
    <location>
        <begin position="82"/>
        <end position="99"/>
    </location>
</feature>
<evidence type="ECO:0000313" key="3">
    <source>
        <dbReference type="Proteomes" id="UP000612362"/>
    </source>
</evidence>
<keyword evidence="1" id="KW-1133">Transmembrane helix</keyword>
<organism evidence="2 3">
    <name type="scientific">Ktedonospora formicarum</name>
    <dbReference type="NCBI Taxonomy" id="2778364"/>
    <lineage>
        <taxon>Bacteria</taxon>
        <taxon>Bacillati</taxon>
        <taxon>Chloroflexota</taxon>
        <taxon>Ktedonobacteria</taxon>
        <taxon>Ktedonobacterales</taxon>
        <taxon>Ktedonobacteraceae</taxon>
        <taxon>Ktedonospora</taxon>
    </lineage>
</organism>
<name>A0A8J3HYL6_9CHLR</name>
<evidence type="ECO:0000313" key="2">
    <source>
        <dbReference type="EMBL" id="GHO46607.1"/>
    </source>
</evidence>
<comment type="caution">
    <text evidence="2">The sequence shown here is derived from an EMBL/GenBank/DDBJ whole genome shotgun (WGS) entry which is preliminary data.</text>
</comment>
<feature type="transmembrane region" description="Helical" evidence="1">
    <location>
        <begin position="6"/>
        <end position="28"/>
    </location>
</feature>
<dbReference type="RefSeq" id="WP_220195976.1">
    <property type="nucleotide sequence ID" value="NZ_BNJF01000002.1"/>
</dbReference>
<evidence type="ECO:0000256" key="1">
    <source>
        <dbReference type="SAM" id="Phobius"/>
    </source>
</evidence>
<proteinExistence type="predicted"/>
<feature type="transmembrane region" description="Helical" evidence="1">
    <location>
        <begin position="49"/>
        <end position="76"/>
    </location>
</feature>
<reference evidence="2" key="1">
    <citation type="submission" date="2020-10" db="EMBL/GenBank/DDBJ databases">
        <title>Taxonomic study of unclassified bacteria belonging to the class Ktedonobacteria.</title>
        <authorList>
            <person name="Yabe S."/>
            <person name="Wang C.M."/>
            <person name="Zheng Y."/>
            <person name="Sakai Y."/>
            <person name="Cavaletti L."/>
            <person name="Monciardini P."/>
            <person name="Donadio S."/>
        </authorList>
    </citation>
    <scope>NUCLEOTIDE SEQUENCE</scope>
    <source>
        <strain evidence="2">SOSP1-1</strain>
    </source>
</reference>